<protein>
    <submittedName>
        <fullName evidence="2">Uncharacterized protein</fullName>
    </submittedName>
</protein>
<dbReference type="AlphaFoldDB" id="A0A5B9MDN2"/>
<organism evidence="2 3">
    <name type="scientific">Stieleria maiorica</name>
    <dbReference type="NCBI Taxonomy" id="2795974"/>
    <lineage>
        <taxon>Bacteria</taxon>
        <taxon>Pseudomonadati</taxon>
        <taxon>Planctomycetota</taxon>
        <taxon>Planctomycetia</taxon>
        <taxon>Pirellulales</taxon>
        <taxon>Pirellulaceae</taxon>
        <taxon>Stieleria</taxon>
    </lineage>
</organism>
<dbReference type="SUPFAM" id="SSF53474">
    <property type="entry name" value="alpha/beta-Hydrolases"/>
    <property type="match status" value="1"/>
</dbReference>
<accession>A0A5B9MDN2</accession>
<dbReference type="Proteomes" id="UP000321353">
    <property type="component" value="Chromosome"/>
</dbReference>
<evidence type="ECO:0000256" key="1">
    <source>
        <dbReference type="SAM" id="SignalP"/>
    </source>
</evidence>
<evidence type="ECO:0000313" key="2">
    <source>
        <dbReference type="EMBL" id="QEF98346.1"/>
    </source>
</evidence>
<proteinExistence type="predicted"/>
<dbReference type="KEGG" id="smam:Mal15_23980"/>
<feature type="chain" id="PRO_5023045669" evidence="1">
    <location>
        <begin position="31"/>
        <end position="288"/>
    </location>
</feature>
<name>A0A5B9MDN2_9BACT</name>
<dbReference type="Gene3D" id="3.40.50.1820">
    <property type="entry name" value="alpha/beta hydrolase"/>
    <property type="match status" value="1"/>
</dbReference>
<dbReference type="InterPro" id="IPR029058">
    <property type="entry name" value="AB_hydrolase_fold"/>
</dbReference>
<dbReference type="RefSeq" id="WP_147867884.1">
    <property type="nucleotide sequence ID" value="NZ_CP036264.1"/>
</dbReference>
<evidence type="ECO:0000313" key="3">
    <source>
        <dbReference type="Proteomes" id="UP000321353"/>
    </source>
</evidence>
<sequence length="288" mass="32073" precursor="true">MIDQIQQLRATRLALVLALTSLAANPFCLAQTPGRVQDLQTPTVTGGEPAAGKRVRQVLPAYRGSDVYHLLYLPSDWQPGQKYPVIVEYAGNKYQTSPGTVEGSNLGYGISGGKGAIWVCMPYVDSKEQRNQTRWWGDVDATVAYCKETVALVCDRFGGDAENVFIAGFSRGAIAGNFIGLYDDQIASLWRGFICHSHYDGVKQWAYAGSDRLSAAKRLSRLGDRAQFISHEKSVDPTRDYLADVMPQGNFTFQVLAGWDHTDTWVLYDIPERTTLREWFNATCQETR</sequence>
<keyword evidence="3" id="KW-1185">Reference proteome</keyword>
<dbReference type="EMBL" id="CP036264">
    <property type="protein sequence ID" value="QEF98346.1"/>
    <property type="molecule type" value="Genomic_DNA"/>
</dbReference>
<reference evidence="2 3" key="1">
    <citation type="submission" date="2019-02" db="EMBL/GenBank/DDBJ databases">
        <title>Planctomycetal bacteria perform biofilm scaping via a novel small molecule.</title>
        <authorList>
            <person name="Jeske O."/>
            <person name="Boedeker C."/>
            <person name="Wiegand S."/>
            <person name="Breitling P."/>
            <person name="Kallscheuer N."/>
            <person name="Jogler M."/>
            <person name="Rohde M."/>
            <person name="Petersen J."/>
            <person name="Medema M.H."/>
            <person name="Surup F."/>
            <person name="Jogler C."/>
        </authorList>
    </citation>
    <scope>NUCLEOTIDE SEQUENCE [LARGE SCALE GENOMIC DNA]</scope>
    <source>
        <strain evidence="2 3">Mal15</strain>
    </source>
</reference>
<feature type="signal peptide" evidence="1">
    <location>
        <begin position="1"/>
        <end position="30"/>
    </location>
</feature>
<gene>
    <name evidence="2" type="ORF">Mal15_23980</name>
</gene>
<keyword evidence="1" id="KW-0732">Signal</keyword>